<reference evidence="3" key="1">
    <citation type="submission" date="2021-02" db="EMBL/GenBank/DDBJ databases">
        <authorList>
            <person name="Nowell W R."/>
        </authorList>
    </citation>
    <scope>NUCLEOTIDE SEQUENCE</scope>
</reference>
<evidence type="ECO:0000313" key="6">
    <source>
        <dbReference type="Proteomes" id="UP000663829"/>
    </source>
</evidence>
<protein>
    <recommendedName>
        <fullName evidence="1">CCDC81 HU domain-containing protein</fullName>
    </recommendedName>
</protein>
<dbReference type="EMBL" id="CAJOBC010001699">
    <property type="protein sequence ID" value="CAF3693708.1"/>
    <property type="molecule type" value="Genomic_DNA"/>
</dbReference>
<evidence type="ECO:0000313" key="3">
    <source>
        <dbReference type="EMBL" id="CAF0913009.1"/>
    </source>
</evidence>
<evidence type="ECO:0000259" key="1">
    <source>
        <dbReference type="Pfam" id="PF14908"/>
    </source>
</evidence>
<organism evidence="3 6">
    <name type="scientific">Didymodactylos carnosus</name>
    <dbReference type="NCBI Taxonomy" id="1234261"/>
    <lineage>
        <taxon>Eukaryota</taxon>
        <taxon>Metazoa</taxon>
        <taxon>Spiralia</taxon>
        <taxon>Gnathifera</taxon>
        <taxon>Rotifera</taxon>
        <taxon>Eurotatoria</taxon>
        <taxon>Bdelloidea</taxon>
        <taxon>Philodinida</taxon>
        <taxon>Philodinidae</taxon>
        <taxon>Didymodactylos</taxon>
    </lineage>
</organism>
<feature type="domain" description="CCDC81 HU" evidence="1">
    <location>
        <begin position="55"/>
        <end position="146"/>
    </location>
</feature>
<dbReference type="AlphaFoldDB" id="A0A814AGS0"/>
<gene>
    <name evidence="3" type="ORF">GPM918_LOCUS9247</name>
    <name evidence="2" type="ORF">OVA965_LOCUS2340</name>
    <name evidence="5" type="ORF">SRO942_LOCUS9248</name>
    <name evidence="4" type="ORF">TMI583_LOCUS2340</name>
</gene>
<name>A0A814AGS0_9BILA</name>
<accession>A0A814AGS0</accession>
<dbReference type="Proteomes" id="UP000681722">
    <property type="component" value="Unassembled WGS sequence"/>
</dbReference>
<dbReference type="EMBL" id="CAJNOQ010001699">
    <property type="protein sequence ID" value="CAF0913009.1"/>
    <property type="molecule type" value="Genomic_DNA"/>
</dbReference>
<dbReference type="EMBL" id="CAJNOK010000490">
    <property type="protein sequence ID" value="CAF0757027.1"/>
    <property type="molecule type" value="Genomic_DNA"/>
</dbReference>
<comment type="caution">
    <text evidence="3">The sequence shown here is derived from an EMBL/GenBank/DDBJ whole genome shotgun (WGS) entry which is preliminary data.</text>
</comment>
<dbReference type="InterPro" id="IPR028034">
    <property type="entry name" value="HU-CCDC81"/>
</dbReference>
<dbReference type="Pfam" id="PF14908">
    <property type="entry name" value="HU-CCDC81_euk_1"/>
    <property type="match status" value="1"/>
</dbReference>
<dbReference type="Proteomes" id="UP000677228">
    <property type="component" value="Unassembled WGS sequence"/>
</dbReference>
<evidence type="ECO:0000313" key="4">
    <source>
        <dbReference type="EMBL" id="CAF3536374.1"/>
    </source>
</evidence>
<dbReference type="Proteomes" id="UP000682733">
    <property type="component" value="Unassembled WGS sequence"/>
</dbReference>
<keyword evidence="6" id="KW-1185">Reference proteome</keyword>
<dbReference type="EMBL" id="CAJOBA010000490">
    <property type="protein sequence ID" value="CAF3536374.1"/>
    <property type="molecule type" value="Genomic_DNA"/>
</dbReference>
<evidence type="ECO:0000313" key="5">
    <source>
        <dbReference type="EMBL" id="CAF3693708.1"/>
    </source>
</evidence>
<proteinExistence type="predicted"/>
<sequence>MPGCKLTSDTLFKLVAHTNSNSTCRINTTTATSTTTEILIDNDNIDLSSLYTNGTTTSSNLNLSETDLRTLWSLLSQMIRQRLLRHEPCLLPELGAFVIIDHPSSEDDYPISTKQQSQRSSAMNNLLTKEPFFVLDTTFARRHRLSRIKKPTLSSALSLSLQSSGNSTIIEPNTTLSSFNMQTIDYLSLIEKSGLTGEQLRYSIQQIFNIIDKEIHPHRYCDIEFDGLGYFRVLFGLGIFEFSDTFLNEFHSTLLTASTSDQTVTSQQQRL</sequence>
<dbReference type="Proteomes" id="UP000663829">
    <property type="component" value="Unassembled WGS sequence"/>
</dbReference>
<evidence type="ECO:0000313" key="2">
    <source>
        <dbReference type="EMBL" id="CAF0757027.1"/>
    </source>
</evidence>
<dbReference type="OrthoDB" id="10008837at2759"/>